<name>A0ABW3K7I8_9BACT</name>
<evidence type="ECO:0000313" key="3">
    <source>
        <dbReference type="Proteomes" id="UP001597112"/>
    </source>
</evidence>
<accession>A0ABW3K7I8</accession>
<reference evidence="3" key="1">
    <citation type="journal article" date="2019" name="Int. J. Syst. Evol. Microbiol.">
        <title>The Global Catalogue of Microorganisms (GCM) 10K type strain sequencing project: providing services to taxonomists for standard genome sequencing and annotation.</title>
        <authorList>
            <consortium name="The Broad Institute Genomics Platform"/>
            <consortium name="The Broad Institute Genome Sequencing Center for Infectious Disease"/>
            <person name="Wu L."/>
            <person name="Ma J."/>
        </authorList>
    </citation>
    <scope>NUCLEOTIDE SEQUENCE [LARGE SCALE GENOMIC DNA]</scope>
    <source>
        <strain evidence="3">CCUG 58938</strain>
    </source>
</reference>
<dbReference type="RefSeq" id="WP_377580402.1">
    <property type="nucleotide sequence ID" value="NZ_JBHTKA010000007.1"/>
</dbReference>
<keyword evidence="1" id="KW-0175">Coiled coil</keyword>
<evidence type="ECO:0000256" key="1">
    <source>
        <dbReference type="SAM" id="Coils"/>
    </source>
</evidence>
<evidence type="ECO:0000313" key="2">
    <source>
        <dbReference type="EMBL" id="MFD1000947.1"/>
    </source>
</evidence>
<feature type="coiled-coil region" evidence="1">
    <location>
        <begin position="49"/>
        <end position="83"/>
    </location>
</feature>
<dbReference type="Proteomes" id="UP001597112">
    <property type="component" value="Unassembled WGS sequence"/>
</dbReference>
<dbReference type="EMBL" id="JBHTKA010000007">
    <property type="protein sequence ID" value="MFD1000947.1"/>
    <property type="molecule type" value="Genomic_DNA"/>
</dbReference>
<sequence length="90" mass="10485">MQNILYNLNSVEESYGESTLTGVIQIHERIADIAMYIDLNSGYLNDYEREETKDRLNKLIDLNRKIRAELEKQEEDLMTAASKLMPFVKS</sequence>
<gene>
    <name evidence="2" type="ORF">ACFQ21_16595</name>
</gene>
<keyword evidence="3" id="KW-1185">Reference proteome</keyword>
<comment type="caution">
    <text evidence="2">The sequence shown here is derived from an EMBL/GenBank/DDBJ whole genome shotgun (WGS) entry which is preliminary data.</text>
</comment>
<protein>
    <submittedName>
        <fullName evidence="2">Uncharacterized protein</fullName>
    </submittedName>
</protein>
<organism evidence="2 3">
    <name type="scientific">Ohtaekwangia kribbensis</name>
    <dbReference type="NCBI Taxonomy" id="688913"/>
    <lineage>
        <taxon>Bacteria</taxon>
        <taxon>Pseudomonadati</taxon>
        <taxon>Bacteroidota</taxon>
        <taxon>Cytophagia</taxon>
        <taxon>Cytophagales</taxon>
        <taxon>Fulvivirgaceae</taxon>
        <taxon>Ohtaekwangia</taxon>
    </lineage>
</organism>
<proteinExistence type="predicted"/>